<evidence type="ECO:0000313" key="2">
    <source>
        <dbReference type="EMBL" id="QEC73279.1"/>
    </source>
</evidence>
<gene>
    <name evidence="2" type="ORF">FSB73_17980</name>
</gene>
<name>A0A5B8VPC1_9BACT</name>
<dbReference type="Proteomes" id="UP000321291">
    <property type="component" value="Chromosome"/>
</dbReference>
<dbReference type="InterPro" id="IPR036278">
    <property type="entry name" value="Sialidase_sf"/>
</dbReference>
<dbReference type="PANTHER" id="PTHR38792">
    <property type="entry name" value="BNR/ASP-BOX REPEAT DOMAIN PROTEIN (AFU_ORTHOLOGUE AFUA_7G06430)-RELATED"/>
    <property type="match status" value="1"/>
</dbReference>
<dbReference type="PANTHER" id="PTHR38792:SF3">
    <property type="entry name" value="BNR_ASP-BOX REPEAT DOMAIN PROTEIN (AFU_ORTHOLOGUE AFUA_7G06430)-RELATED"/>
    <property type="match status" value="1"/>
</dbReference>
<protein>
    <recommendedName>
        <fullName evidence="1">Sialidase domain-containing protein</fullName>
    </recommendedName>
</protein>
<dbReference type="Gene3D" id="2.120.10.10">
    <property type="match status" value="1"/>
</dbReference>
<dbReference type="KEGG" id="agi:FSB73_17980"/>
<evidence type="ECO:0000259" key="1">
    <source>
        <dbReference type="Pfam" id="PF13088"/>
    </source>
</evidence>
<keyword evidence="3" id="KW-1185">Reference proteome</keyword>
<dbReference type="CDD" id="cd15482">
    <property type="entry name" value="Sialidase_non-viral"/>
    <property type="match status" value="1"/>
</dbReference>
<feature type="domain" description="Sialidase" evidence="1">
    <location>
        <begin position="3"/>
        <end position="146"/>
    </location>
</feature>
<sequence>MATSKDNGQTWRTISRLKDPGRDLDNGQLIILNNGHILLACRSVRWHSSYRLPVYESDDEGKSWKRLSVIDQNEGPDGSLGNPDKGIYEPHFILLENNQLAVFYANEKHVTETPSYSQVISEKISSDQGKTWGPEIFVAHDPNNKDARPGMPVCTKMKNGDYMVVYEVCGTKGCNIYQKSSTNAIDWTVGIGKAVPDQTGAPFILSLTDGRLVVSSNRGNVSISEDYGNSWLLQQSPWHFTKPYEKDWQQALWPSIYQFGPNKIGVTAGLRKHFPHKGRQVTIRFGKLNKASH</sequence>
<dbReference type="EMBL" id="CP042434">
    <property type="protein sequence ID" value="QEC73279.1"/>
    <property type="molecule type" value="Genomic_DNA"/>
</dbReference>
<dbReference type="SUPFAM" id="SSF50939">
    <property type="entry name" value="Sialidases"/>
    <property type="match status" value="1"/>
</dbReference>
<proteinExistence type="predicted"/>
<evidence type="ECO:0000313" key="3">
    <source>
        <dbReference type="Proteomes" id="UP000321291"/>
    </source>
</evidence>
<dbReference type="Pfam" id="PF13088">
    <property type="entry name" value="BNR_2"/>
    <property type="match status" value="1"/>
</dbReference>
<reference evidence="2 3" key="1">
    <citation type="journal article" date="2017" name="Int. J. Syst. Evol. Microbiol.">
        <title>Arachidicoccus ginsenosidivorans sp. nov., with ginsenoside-converting activity isolated from ginseng cultivating soil.</title>
        <authorList>
            <person name="Siddiqi M.Z."/>
            <person name="Aslam Z."/>
            <person name="Im W.T."/>
        </authorList>
    </citation>
    <scope>NUCLEOTIDE SEQUENCE [LARGE SCALE GENOMIC DNA]</scope>
    <source>
        <strain evidence="2 3">Gsoil 809</strain>
    </source>
</reference>
<dbReference type="RefSeq" id="WP_146785366.1">
    <property type="nucleotide sequence ID" value="NZ_CP042434.1"/>
</dbReference>
<dbReference type="InterPro" id="IPR011040">
    <property type="entry name" value="Sialidase"/>
</dbReference>
<accession>A0A5B8VPC1</accession>
<dbReference type="AlphaFoldDB" id="A0A5B8VPC1"/>
<dbReference type="OrthoDB" id="7294637at2"/>
<organism evidence="2 3">
    <name type="scientific">Arachidicoccus ginsenosidivorans</name>
    <dbReference type="NCBI Taxonomy" id="496057"/>
    <lineage>
        <taxon>Bacteria</taxon>
        <taxon>Pseudomonadati</taxon>
        <taxon>Bacteroidota</taxon>
        <taxon>Chitinophagia</taxon>
        <taxon>Chitinophagales</taxon>
        <taxon>Chitinophagaceae</taxon>
        <taxon>Arachidicoccus</taxon>
    </lineage>
</organism>